<proteinExistence type="predicted"/>
<protein>
    <submittedName>
        <fullName evidence="2">Uncharacterized protein</fullName>
    </submittedName>
</protein>
<gene>
    <name evidence="2" type="ORF">GKE97_27080</name>
</gene>
<sequence>MGKKVAINNICRATGIATQIGAFVAILKFKKPRLGLAMNAASDLVYWAPAVADKKDPTIRHELGIVSSTIAVMSLLYLAATHGKKEAA</sequence>
<dbReference type="Proteomes" id="UP000434475">
    <property type="component" value="Unassembled WGS sequence"/>
</dbReference>
<name>A0A6I2R8M9_FLAPL</name>
<evidence type="ECO:0000313" key="3">
    <source>
        <dbReference type="Proteomes" id="UP000434475"/>
    </source>
</evidence>
<evidence type="ECO:0000256" key="1">
    <source>
        <dbReference type="SAM" id="Phobius"/>
    </source>
</evidence>
<dbReference type="RefSeq" id="WP_108981728.1">
    <property type="nucleotide sequence ID" value="NZ_JAQLWY010000015.1"/>
</dbReference>
<evidence type="ECO:0000313" key="2">
    <source>
        <dbReference type="EMBL" id="MSB23104.1"/>
    </source>
</evidence>
<comment type="caution">
    <text evidence="2">The sequence shown here is derived from an EMBL/GenBank/DDBJ whole genome shotgun (WGS) entry which is preliminary data.</text>
</comment>
<keyword evidence="1" id="KW-0812">Transmembrane</keyword>
<reference evidence="2 3" key="1">
    <citation type="journal article" date="2019" name="Nat. Med.">
        <title>A library of human gut bacterial isolates paired with longitudinal multiomics data enables mechanistic microbiome research.</title>
        <authorList>
            <person name="Poyet M."/>
            <person name="Groussin M."/>
            <person name="Gibbons S.M."/>
            <person name="Avila-Pacheco J."/>
            <person name="Jiang X."/>
            <person name="Kearney S.M."/>
            <person name="Perrotta A.R."/>
            <person name="Berdy B."/>
            <person name="Zhao S."/>
            <person name="Lieberman T.D."/>
            <person name="Swanson P.K."/>
            <person name="Smith M."/>
            <person name="Roesemann S."/>
            <person name="Alexander J.E."/>
            <person name="Rich S.A."/>
            <person name="Livny J."/>
            <person name="Vlamakis H."/>
            <person name="Clish C."/>
            <person name="Bullock K."/>
            <person name="Deik A."/>
            <person name="Scott J."/>
            <person name="Pierce K.A."/>
            <person name="Xavier R.J."/>
            <person name="Alm E.J."/>
        </authorList>
    </citation>
    <scope>NUCLEOTIDE SEQUENCE [LARGE SCALE GENOMIC DNA]</scope>
    <source>
        <strain evidence="2 3">BIOML-A2</strain>
    </source>
</reference>
<organism evidence="2 3">
    <name type="scientific">Flavonifractor plautii</name>
    <name type="common">Fusobacterium plautii</name>
    <dbReference type="NCBI Taxonomy" id="292800"/>
    <lineage>
        <taxon>Bacteria</taxon>
        <taxon>Bacillati</taxon>
        <taxon>Bacillota</taxon>
        <taxon>Clostridia</taxon>
        <taxon>Eubacteriales</taxon>
        <taxon>Oscillospiraceae</taxon>
        <taxon>Flavonifractor</taxon>
    </lineage>
</organism>
<accession>A0A6I2R8M9</accession>
<feature type="transmembrane region" description="Helical" evidence="1">
    <location>
        <begin position="63"/>
        <end position="80"/>
    </location>
</feature>
<keyword evidence="1" id="KW-0472">Membrane</keyword>
<dbReference type="EMBL" id="WKPR01000083">
    <property type="protein sequence ID" value="MSB23104.1"/>
    <property type="molecule type" value="Genomic_DNA"/>
</dbReference>
<dbReference type="AlphaFoldDB" id="A0A6I2R8M9"/>
<keyword evidence="1" id="KW-1133">Transmembrane helix</keyword>